<dbReference type="EMBL" id="CAJOBA010016037">
    <property type="protein sequence ID" value="CAF3889920.1"/>
    <property type="molecule type" value="Genomic_DNA"/>
</dbReference>
<protein>
    <submittedName>
        <fullName evidence="1">Uncharacterized protein</fullName>
    </submittedName>
</protein>
<proteinExistence type="predicted"/>
<dbReference type="Proteomes" id="UP000682733">
    <property type="component" value="Unassembled WGS sequence"/>
</dbReference>
<name>A0A8S2L6W5_9BILA</name>
<evidence type="ECO:0000313" key="2">
    <source>
        <dbReference type="Proteomes" id="UP000682733"/>
    </source>
</evidence>
<gene>
    <name evidence="1" type="ORF">TMI583_LOCUS20309</name>
</gene>
<reference evidence="1" key="1">
    <citation type="submission" date="2021-02" db="EMBL/GenBank/DDBJ databases">
        <authorList>
            <person name="Nowell W R."/>
        </authorList>
    </citation>
    <scope>NUCLEOTIDE SEQUENCE</scope>
</reference>
<evidence type="ECO:0000313" key="1">
    <source>
        <dbReference type="EMBL" id="CAF3889920.1"/>
    </source>
</evidence>
<feature type="non-terminal residue" evidence="1">
    <location>
        <position position="84"/>
    </location>
</feature>
<dbReference type="AlphaFoldDB" id="A0A8S2L6W5"/>
<organism evidence="1 2">
    <name type="scientific">Didymodactylos carnosus</name>
    <dbReference type="NCBI Taxonomy" id="1234261"/>
    <lineage>
        <taxon>Eukaryota</taxon>
        <taxon>Metazoa</taxon>
        <taxon>Spiralia</taxon>
        <taxon>Gnathifera</taxon>
        <taxon>Rotifera</taxon>
        <taxon>Eurotatoria</taxon>
        <taxon>Bdelloidea</taxon>
        <taxon>Philodinida</taxon>
        <taxon>Philodinidae</taxon>
        <taxon>Didymodactylos</taxon>
    </lineage>
</organism>
<comment type="caution">
    <text evidence="1">The sequence shown here is derived from an EMBL/GenBank/DDBJ whole genome shotgun (WGS) entry which is preliminary data.</text>
</comment>
<accession>A0A8S2L6W5</accession>
<sequence length="84" mass="9624">MFAADVKSFNDILLELPKQKFGNATNVKAFIPRTIQRVTDTEKQAFLKNVDVRITTDEIEQVLTSVGLLVEKVERLKNHTKQHD</sequence>